<evidence type="ECO:0000313" key="2">
    <source>
        <dbReference type="Proteomes" id="UP000465778"/>
    </source>
</evidence>
<dbReference type="EMBL" id="VDEM01000002">
    <property type="protein sequence ID" value="KAF0825672.1"/>
    <property type="molecule type" value="Genomic_DNA"/>
</dbReference>
<reference evidence="1 2" key="1">
    <citation type="journal article" date="2020" name="G3 (Bethesda)">
        <title>Whole Genome Sequencing and Comparative Genomics of Two Nematicidal Bacillus Strains Reveals a Wide Range of Possible Virulence Factors.</title>
        <authorList>
            <person name="Susic N."/>
            <person name="Janezic S."/>
            <person name="Rupnik M."/>
            <person name="Geric Stare B."/>
        </authorList>
    </citation>
    <scope>NUCLEOTIDE SEQUENCE [LARGE SCALE GENOMIC DNA]</scope>
    <source>
        <strain evidence="1 2">I-1582</strain>
    </source>
</reference>
<name>A0A800NFG7_CYTFI</name>
<proteinExistence type="predicted"/>
<protein>
    <submittedName>
        <fullName evidence="1">Uncharacterized protein</fullName>
    </submittedName>
</protein>
<accession>A0A800NFG7</accession>
<sequence length="39" mass="4356">MIHTLTIKDENLHGSFSNEYKPALTMSSCCPSSWGNQIN</sequence>
<dbReference type="AlphaFoldDB" id="A0A800NFG7"/>
<comment type="caution">
    <text evidence="1">The sequence shown here is derived from an EMBL/GenBank/DDBJ whole genome shotgun (WGS) entry which is preliminary data.</text>
</comment>
<dbReference type="Proteomes" id="UP000465778">
    <property type="component" value="Unassembled WGS sequence"/>
</dbReference>
<organism evidence="1 2">
    <name type="scientific">Cytobacillus firmus</name>
    <name type="common">Bacillus firmus</name>
    <dbReference type="NCBI Taxonomy" id="1399"/>
    <lineage>
        <taxon>Bacteria</taxon>
        <taxon>Bacillati</taxon>
        <taxon>Bacillota</taxon>
        <taxon>Bacilli</taxon>
        <taxon>Bacillales</taxon>
        <taxon>Bacillaceae</taxon>
        <taxon>Cytobacillus</taxon>
    </lineage>
</organism>
<gene>
    <name evidence="1" type="ORF">KIS1582_0345</name>
</gene>
<evidence type="ECO:0000313" key="1">
    <source>
        <dbReference type="EMBL" id="KAF0825672.1"/>
    </source>
</evidence>